<dbReference type="SUPFAM" id="SSF53686">
    <property type="entry name" value="Tryptophan synthase beta subunit-like PLP-dependent enzymes"/>
    <property type="match status" value="1"/>
</dbReference>
<evidence type="ECO:0000256" key="3">
    <source>
        <dbReference type="ARBA" id="ARBA00022898"/>
    </source>
</evidence>
<keyword evidence="8" id="KW-0456">Lyase</keyword>
<dbReference type="GO" id="GO:0009088">
    <property type="term" value="P:threonine biosynthetic process"/>
    <property type="evidence" value="ECO:0007669"/>
    <property type="project" value="UniProtKB-UniRule"/>
</dbReference>
<evidence type="ECO:0000313" key="9">
    <source>
        <dbReference type="Proteomes" id="UP000287601"/>
    </source>
</evidence>
<dbReference type="CDD" id="cd01560">
    <property type="entry name" value="Thr-synth_2"/>
    <property type="match status" value="1"/>
</dbReference>
<feature type="domain" description="Threonine synthase N-terminal" evidence="7">
    <location>
        <begin position="3"/>
        <end position="79"/>
    </location>
</feature>
<dbReference type="PANTHER" id="PTHR43515:SF1">
    <property type="entry name" value="THREONINE SYNTHASE-LIKE 1"/>
    <property type="match status" value="1"/>
</dbReference>
<accession>A0A410PSX4</accession>
<dbReference type="EC" id="4.2.3.1" evidence="4"/>
<comment type="cofactor">
    <cofactor evidence="1 5">
        <name>pyridoxal 5'-phosphate</name>
        <dbReference type="ChEBI" id="CHEBI:597326"/>
    </cofactor>
</comment>
<dbReference type="EMBL" id="CP035281">
    <property type="protein sequence ID" value="QAT41968.1"/>
    <property type="molecule type" value="Genomic_DNA"/>
</dbReference>
<dbReference type="InterPro" id="IPR037158">
    <property type="entry name" value="Thr_synth_N_sf"/>
</dbReference>
<dbReference type="Pfam" id="PF00291">
    <property type="entry name" value="PALP"/>
    <property type="match status" value="1"/>
</dbReference>
<name>A0A410PSX4_9FIRM</name>
<dbReference type="GO" id="GO:0005737">
    <property type="term" value="C:cytoplasm"/>
    <property type="evidence" value="ECO:0007669"/>
    <property type="project" value="TreeGrafter"/>
</dbReference>
<keyword evidence="3 5" id="KW-0663">Pyridoxal phosphate</keyword>
<dbReference type="GO" id="GO:0004795">
    <property type="term" value="F:threonine synthase activity"/>
    <property type="evidence" value="ECO:0007669"/>
    <property type="project" value="UniProtKB-UniRule"/>
</dbReference>
<feature type="domain" description="Tryptophan synthase beta chain-like PALP" evidence="6">
    <location>
        <begin position="97"/>
        <end position="407"/>
    </location>
</feature>
<dbReference type="RefSeq" id="WP_128744622.1">
    <property type="nucleotide sequence ID" value="NZ_CP035281.1"/>
</dbReference>
<dbReference type="PANTHER" id="PTHR43515">
    <property type="entry name" value="THREONINE SYNTHASE-LIKE 1"/>
    <property type="match status" value="1"/>
</dbReference>
<dbReference type="InterPro" id="IPR001926">
    <property type="entry name" value="TrpB-like_PALP"/>
</dbReference>
<evidence type="ECO:0000259" key="7">
    <source>
        <dbReference type="Pfam" id="PF14821"/>
    </source>
</evidence>
<dbReference type="Gene3D" id="3.90.1380.10">
    <property type="entry name" value="Threonine synthase, N-terminal domain"/>
    <property type="match status" value="1"/>
</dbReference>
<dbReference type="NCBIfam" id="TIGR00260">
    <property type="entry name" value="thrC"/>
    <property type="match status" value="1"/>
</dbReference>
<evidence type="ECO:0000256" key="1">
    <source>
        <dbReference type="ARBA" id="ARBA00001933"/>
    </source>
</evidence>
<dbReference type="InterPro" id="IPR029144">
    <property type="entry name" value="Thr_synth_N"/>
</dbReference>
<evidence type="ECO:0000256" key="4">
    <source>
        <dbReference type="NCBIfam" id="TIGR00260"/>
    </source>
</evidence>
<dbReference type="Pfam" id="PF14821">
    <property type="entry name" value="Thr_synth_N"/>
    <property type="match status" value="1"/>
</dbReference>
<dbReference type="KEGG" id="amij:EQM06_01285"/>
<gene>
    <name evidence="8" type="ORF">EQM06_01285</name>
</gene>
<evidence type="ECO:0000256" key="5">
    <source>
        <dbReference type="PIRSR" id="PIRSR604450-51"/>
    </source>
</evidence>
<dbReference type="InterPro" id="IPR036052">
    <property type="entry name" value="TrpB-like_PALP_sf"/>
</dbReference>
<organism evidence="8 9">
    <name type="scientific">Aminipila luticellarii</name>
    <dbReference type="NCBI Taxonomy" id="2507160"/>
    <lineage>
        <taxon>Bacteria</taxon>
        <taxon>Bacillati</taxon>
        <taxon>Bacillota</taxon>
        <taxon>Clostridia</taxon>
        <taxon>Peptostreptococcales</taxon>
        <taxon>Anaerovoracaceae</taxon>
        <taxon>Aminipila</taxon>
    </lineage>
</organism>
<keyword evidence="9" id="KW-1185">Reference proteome</keyword>
<dbReference type="AlphaFoldDB" id="A0A410PSX4"/>
<dbReference type="Proteomes" id="UP000287601">
    <property type="component" value="Chromosome"/>
</dbReference>
<evidence type="ECO:0000259" key="6">
    <source>
        <dbReference type="Pfam" id="PF00291"/>
    </source>
</evidence>
<protein>
    <recommendedName>
        <fullName evidence="4">Threonine synthase</fullName>
        <ecNumber evidence="4">4.2.3.1</ecNumber>
    </recommendedName>
</protein>
<proteinExistence type="inferred from homology"/>
<dbReference type="InterPro" id="IPR004450">
    <property type="entry name" value="Thr_synthase-like"/>
</dbReference>
<dbReference type="Gene3D" id="3.40.50.1100">
    <property type="match status" value="2"/>
</dbReference>
<dbReference type="OrthoDB" id="9763107at2"/>
<feature type="modified residue" description="N6-(pyridoxal phosphate)lysine" evidence="5">
    <location>
        <position position="111"/>
    </location>
</feature>
<comment type="similarity">
    <text evidence="2">Belongs to the threonine synthase family.</text>
</comment>
<evidence type="ECO:0000313" key="8">
    <source>
        <dbReference type="EMBL" id="QAT41968.1"/>
    </source>
</evidence>
<sequence>MINYVSTRGSINTKTAAQAVIQGIAEDKGLYVPVNLPVLPFRLEELPGKTYQEIALKVISAFFTDYTEEEMKACVNGAYDNKFEEKEIAPLVQGGDAYFLELYHGKTAAFKDMALSILPYLLTTAMKKEKEEKRICILTATSGDTGKAALEGFADVPGTEIIVFYPNQGVSQVQERQMVTQEGENTHVFAINGNFDDAQTGVKRIFNDAVFAEELGKMNCKLSSANSINIGRLVPQVAYYVHSYAKMMEKGSLQAGEKMNIVVPTGNFGNILAAYYAKQMGIPVGKLICASNENKVLTDFINTGIYDIRRDFYLTNSPSMDILISSNLERLLYHLSGGNAAEVKALMESLDTEKVYEVSGKIKDGLKDFYAGFATVEETNRAIGAMYEKNGYLMDTHTAVAYKVYKDYVAETGDHTPAIIASTASAYKFADSVARSIGLEEEKDGFAYVKALHEKTGVRIPAGLKALESKPIRHTGVLDLEQMKESVKASLA</sequence>
<reference evidence="8 9" key="1">
    <citation type="submission" date="2019-01" db="EMBL/GenBank/DDBJ databases">
        <title>Draft genomes of a novel of Aminipila strains.</title>
        <authorList>
            <person name="Ma S."/>
        </authorList>
    </citation>
    <scope>NUCLEOTIDE SEQUENCE [LARGE SCALE GENOMIC DNA]</scope>
    <source>
        <strain evidence="9">JN-39</strain>
    </source>
</reference>
<evidence type="ECO:0000256" key="2">
    <source>
        <dbReference type="ARBA" id="ARBA00005517"/>
    </source>
</evidence>